<evidence type="ECO:0000259" key="13">
    <source>
        <dbReference type="PROSITE" id="PS50113"/>
    </source>
</evidence>
<proteinExistence type="predicted"/>
<dbReference type="Pfam" id="PF00072">
    <property type="entry name" value="Response_reg"/>
    <property type="match status" value="1"/>
</dbReference>
<dbReference type="GO" id="GO:0005524">
    <property type="term" value="F:ATP binding"/>
    <property type="evidence" value="ECO:0007669"/>
    <property type="project" value="UniProtKB-KW"/>
</dbReference>
<dbReference type="Gene3D" id="1.10.287.130">
    <property type="match status" value="1"/>
</dbReference>
<dbReference type="Gene3D" id="3.30.565.10">
    <property type="entry name" value="Histidine kinase-like ATPase, C-terminal domain"/>
    <property type="match status" value="1"/>
</dbReference>
<sequence>MRASTQVVIVDSDDERRIALAAALRRLGHEVQDYGRVPESNPSLASAEVAIVAGQPALTACALYRRTRRARFVLALVEPEQLDEALAAGANDCLTTPVTPAQVAQRLRIARGTGSLGAGTPSPAPGASGDELDGVVPQVSGLQLRAMFDSLPMPVAIVSAAGVFLQCNREVERALHQPRGAVVGKTLTEVFANEDLAQIFADLQARGRMRDQELELRTRVGQPRWVAAQARWIPSEGGGYAIGTFVDITERRATEAALRASESSLRSVLQATPDGIIVHSEGRYLFVNPAAMRQLGFTDDAEIIGESIYEQLVSSEVDSVRARIQKMICSGEPAGPRDLQFQRANGEIYVGEIVSIPARFDGAAAIITIVRDISEQRRIQSQMFLADRLATVGTLAVGVAHEINNPLSWVIGNLGLLADEFDNQVRMRELPGHDPVAVGASRARVRELLGRAQEGTERVRRIVRDLGRFGRTDDAEGQVVDIHALLDSTIEIADMQIRHRARLARNYLSAGYARGGEARLGQVFLNLLVNAGQAIEPGAPRENRVKVETRDLDDGRLEIAISDTGCGITEDVRARIFEPFFTTKPIGEGTGIGLAISRDIVASMAGEIVVESEVGRGTTFRVRLPPATEDVPSPKILVESEGVRVVPAVRVLVVDDEPLIREMVCDALAKHEVTAVANGRDALEQIIAQDWDLILCDMILPELSGVDVYRELEQARPDALEKFVFMTGGELSAKDLRLPSGAAARRLEKPFSIKALRSLVRAARPSEG</sequence>
<gene>
    <name evidence="14" type="primary">kinA_3</name>
    <name evidence="14" type="ORF">ENSA5_45910</name>
</gene>
<dbReference type="AlphaFoldDB" id="A0A2S9XJW5"/>
<dbReference type="EMBL" id="PVNK01000199">
    <property type="protein sequence ID" value="PRP93030.1"/>
    <property type="molecule type" value="Genomic_DNA"/>
</dbReference>
<dbReference type="InterPro" id="IPR000700">
    <property type="entry name" value="PAS-assoc_C"/>
</dbReference>
<dbReference type="InterPro" id="IPR036097">
    <property type="entry name" value="HisK_dim/P_sf"/>
</dbReference>
<dbReference type="GO" id="GO:0000155">
    <property type="term" value="F:phosphorelay sensor kinase activity"/>
    <property type="evidence" value="ECO:0007669"/>
    <property type="project" value="InterPro"/>
</dbReference>
<feature type="modified residue" description="4-aspartylphosphate" evidence="9">
    <location>
        <position position="697"/>
    </location>
</feature>
<dbReference type="PROSITE" id="PS50113">
    <property type="entry name" value="PAC"/>
    <property type="match status" value="1"/>
</dbReference>
<evidence type="ECO:0000259" key="10">
    <source>
        <dbReference type="PROSITE" id="PS50109"/>
    </source>
</evidence>
<dbReference type="InterPro" id="IPR013767">
    <property type="entry name" value="PAS_fold"/>
</dbReference>
<comment type="caution">
    <text evidence="9">Lacks conserved residue(s) required for the propagation of feature annotation.</text>
</comment>
<dbReference type="Gene3D" id="3.30.450.20">
    <property type="entry name" value="PAS domain"/>
    <property type="match status" value="2"/>
</dbReference>
<evidence type="ECO:0000256" key="7">
    <source>
        <dbReference type="ARBA" id="ARBA00022840"/>
    </source>
</evidence>
<evidence type="ECO:0000256" key="5">
    <source>
        <dbReference type="ARBA" id="ARBA00022741"/>
    </source>
</evidence>
<dbReference type="PANTHER" id="PTHR43065">
    <property type="entry name" value="SENSOR HISTIDINE KINASE"/>
    <property type="match status" value="1"/>
</dbReference>
<dbReference type="Proteomes" id="UP000237968">
    <property type="component" value="Unassembled WGS sequence"/>
</dbReference>
<feature type="domain" description="PAC" evidence="13">
    <location>
        <begin position="210"/>
        <end position="260"/>
    </location>
</feature>
<keyword evidence="6 14" id="KW-0418">Kinase</keyword>
<feature type="domain" description="PAS" evidence="12">
    <location>
        <begin position="261"/>
        <end position="331"/>
    </location>
</feature>
<protein>
    <recommendedName>
        <fullName evidence="2">histidine kinase</fullName>
        <ecNumber evidence="2">2.7.13.3</ecNumber>
    </recommendedName>
</protein>
<evidence type="ECO:0000256" key="1">
    <source>
        <dbReference type="ARBA" id="ARBA00000085"/>
    </source>
</evidence>
<dbReference type="InterPro" id="IPR004358">
    <property type="entry name" value="Sig_transdc_His_kin-like_C"/>
</dbReference>
<dbReference type="EC" id="2.7.13.3" evidence="2"/>
<dbReference type="NCBIfam" id="TIGR00229">
    <property type="entry name" value="sensory_box"/>
    <property type="match status" value="2"/>
</dbReference>
<dbReference type="SMART" id="SM00388">
    <property type="entry name" value="HisKA"/>
    <property type="match status" value="1"/>
</dbReference>
<comment type="catalytic activity">
    <reaction evidence="1">
        <text>ATP + protein L-histidine = ADP + protein N-phospho-L-histidine.</text>
        <dbReference type="EC" id="2.7.13.3"/>
    </reaction>
</comment>
<dbReference type="Pfam" id="PF00512">
    <property type="entry name" value="HisKA"/>
    <property type="match status" value="1"/>
</dbReference>
<dbReference type="Gene3D" id="3.40.50.2300">
    <property type="match status" value="2"/>
</dbReference>
<comment type="caution">
    <text evidence="14">The sequence shown here is derived from an EMBL/GenBank/DDBJ whole genome shotgun (WGS) entry which is preliminary data.</text>
</comment>
<dbReference type="Pfam" id="PF00989">
    <property type="entry name" value="PAS"/>
    <property type="match status" value="1"/>
</dbReference>
<evidence type="ECO:0000256" key="9">
    <source>
        <dbReference type="PROSITE-ProRule" id="PRU00169"/>
    </source>
</evidence>
<keyword evidence="3 9" id="KW-0597">Phosphoprotein</keyword>
<dbReference type="SUPFAM" id="SSF52172">
    <property type="entry name" value="CheY-like"/>
    <property type="match status" value="2"/>
</dbReference>
<dbReference type="SMART" id="SM00448">
    <property type="entry name" value="REC"/>
    <property type="match status" value="2"/>
</dbReference>
<dbReference type="InterPro" id="IPR005467">
    <property type="entry name" value="His_kinase_dom"/>
</dbReference>
<dbReference type="PROSITE" id="PS50112">
    <property type="entry name" value="PAS"/>
    <property type="match status" value="1"/>
</dbReference>
<feature type="domain" description="Histidine kinase" evidence="10">
    <location>
        <begin position="398"/>
        <end position="628"/>
    </location>
</feature>
<reference evidence="14 15" key="1">
    <citation type="submission" date="2018-03" db="EMBL/GenBank/DDBJ databases">
        <title>Draft Genome Sequences of the Obligatory Marine Myxobacteria Enhygromyxa salina SWB005.</title>
        <authorList>
            <person name="Poehlein A."/>
            <person name="Moghaddam J.A."/>
            <person name="Harms H."/>
            <person name="Alanjari M."/>
            <person name="Koenig G.M."/>
            <person name="Daniel R."/>
            <person name="Schaeberle T.F."/>
        </authorList>
    </citation>
    <scope>NUCLEOTIDE SEQUENCE [LARGE SCALE GENOMIC DNA]</scope>
    <source>
        <strain evidence="14 15">SWB005</strain>
    </source>
</reference>
<dbReference type="InterPro" id="IPR001789">
    <property type="entry name" value="Sig_transdc_resp-reg_receiver"/>
</dbReference>
<dbReference type="CDD" id="cd00130">
    <property type="entry name" value="PAS"/>
    <property type="match status" value="2"/>
</dbReference>
<dbReference type="PROSITE" id="PS50109">
    <property type="entry name" value="HIS_KIN"/>
    <property type="match status" value="1"/>
</dbReference>
<dbReference type="SUPFAM" id="SSF55874">
    <property type="entry name" value="ATPase domain of HSP90 chaperone/DNA topoisomerase II/histidine kinase"/>
    <property type="match status" value="1"/>
</dbReference>
<dbReference type="Pfam" id="PF02518">
    <property type="entry name" value="HATPase_c"/>
    <property type="match status" value="1"/>
</dbReference>
<keyword evidence="5" id="KW-0547">Nucleotide-binding</keyword>
<dbReference type="InterPro" id="IPR003594">
    <property type="entry name" value="HATPase_dom"/>
</dbReference>
<keyword evidence="4 14" id="KW-0808">Transferase</keyword>
<evidence type="ECO:0000313" key="14">
    <source>
        <dbReference type="EMBL" id="PRP93030.1"/>
    </source>
</evidence>
<dbReference type="InterPro" id="IPR000014">
    <property type="entry name" value="PAS"/>
</dbReference>
<dbReference type="PROSITE" id="PS50110">
    <property type="entry name" value="RESPONSE_REGULATORY"/>
    <property type="match status" value="2"/>
</dbReference>
<dbReference type="SUPFAM" id="SSF47384">
    <property type="entry name" value="Homodimeric domain of signal transducing histidine kinase"/>
    <property type="match status" value="1"/>
</dbReference>
<evidence type="ECO:0000256" key="8">
    <source>
        <dbReference type="ARBA" id="ARBA00023012"/>
    </source>
</evidence>
<feature type="domain" description="Response regulatory" evidence="11">
    <location>
        <begin position="6"/>
        <end position="111"/>
    </location>
</feature>
<keyword evidence="8" id="KW-0902">Two-component regulatory system</keyword>
<dbReference type="InterPro" id="IPR011006">
    <property type="entry name" value="CheY-like_superfamily"/>
</dbReference>
<keyword evidence="7" id="KW-0067">ATP-binding</keyword>
<dbReference type="PRINTS" id="PR00344">
    <property type="entry name" value="BCTRLSENSOR"/>
</dbReference>
<evidence type="ECO:0000256" key="3">
    <source>
        <dbReference type="ARBA" id="ARBA00022553"/>
    </source>
</evidence>
<evidence type="ECO:0000256" key="2">
    <source>
        <dbReference type="ARBA" id="ARBA00012438"/>
    </source>
</evidence>
<dbReference type="SMART" id="SM00091">
    <property type="entry name" value="PAS"/>
    <property type="match status" value="2"/>
</dbReference>
<evidence type="ECO:0000259" key="11">
    <source>
        <dbReference type="PROSITE" id="PS50110"/>
    </source>
</evidence>
<dbReference type="SMART" id="SM00086">
    <property type="entry name" value="PAC"/>
    <property type="match status" value="2"/>
</dbReference>
<dbReference type="CDD" id="cd00082">
    <property type="entry name" value="HisKA"/>
    <property type="match status" value="1"/>
</dbReference>
<dbReference type="SUPFAM" id="SSF55785">
    <property type="entry name" value="PYP-like sensor domain (PAS domain)"/>
    <property type="match status" value="2"/>
</dbReference>
<dbReference type="SMART" id="SM00387">
    <property type="entry name" value="HATPase_c"/>
    <property type="match status" value="1"/>
</dbReference>
<accession>A0A2S9XJW5</accession>
<dbReference type="InterPro" id="IPR035965">
    <property type="entry name" value="PAS-like_dom_sf"/>
</dbReference>
<evidence type="ECO:0000256" key="6">
    <source>
        <dbReference type="ARBA" id="ARBA00022777"/>
    </source>
</evidence>
<feature type="domain" description="Response regulatory" evidence="11">
    <location>
        <begin position="650"/>
        <end position="764"/>
    </location>
</feature>
<evidence type="ECO:0000259" key="12">
    <source>
        <dbReference type="PROSITE" id="PS50112"/>
    </source>
</evidence>
<dbReference type="PANTHER" id="PTHR43065:SF50">
    <property type="entry name" value="HISTIDINE KINASE"/>
    <property type="match status" value="1"/>
</dbReference>
<dbReference type="InterPro" id="IPR036890">
    <property type="entry name" value="HATPase_C_sf"/>
</dbReference>
<dbReference type="Pfam" id="PF13426">
    <property type="entry name" value="PAS_9"/>
    <property type="match status" value="1"/>
</dbReference>
<name>A0A2S9XJW5_9BACT</name>
<evidence type="ECO:0000256" key="4">
    <source>
        <dbReference type="ARBA" id="ARBA00022679"/>
    </source>
</evidence>
<organism evidence="14 15">
    <name type="scientific">Enhygromyxa salina</name>
    <dbReference type="NCBI Taxonomy" id="215803"/>
    <lineage>
        <taxon>Bacteria</taxon>
        <taxon>Pseudomonadati</taxon>
        <taxon>Myxococcota</taxon>
        <taxon>Polyangia</taxon>
        <taxon>Nannocystales</taxon>
        <taxon>Nannocystaceae</taxon>
        <taxon>Enhygromyxa</taxon>
    </lineage>
</organism>
<dbReference type="InterPro" id="IPR003661">
    <property type="entry name" value="HisK_dim/P_dom"/>
</dbReference>
<dbReference type="GO" id="GO:0006355">
    <property type="term" value="P:regulation of DNA-templated transcription"/>
    <property type="evidence" value="ECO:0007669"/>
    <property type="project" value="InterPro"/>
</dbReference>
<dbReference type="InterPro" id="IPR001610">
    <property type="entry name" value="PAC"/>
</dbReference>
<keyword evidence="15" id="KW-1185">Reference proteome</keyword>
<evidence type="ECO:0000313" key="15">
    <source>
        <dbReference type="Proteomes" id="UP000237968"/>
    </source>
</evidence>